<feature type="domain" description="Aldehyde dehydrogenase" evidence="8">
    <location>
        <begin position="11"/>
        <end position="288"/>
    </location>
</feature>
<dbReference type="SUPFAM" id="SSF53720">
    <property type="entry name" value="ALDH-like"/>
    <property type="match status" value="1"/>
</dbReference>
<name>A0A9Q3VA50_CLOBO</name>
<dbReference type="PROSITE" id="PS01223">
    <property type="entry name" value="PROA"/>
    <property type="match status" value="1"/>
</dbReference>
<proteinExistence type="inferred from homology"/>
<dbReference type="FunFam" id="3.40.309.10:FF:000006">
    <property type="entry name" value="Gamma-glutamyl phosphate reductase"/>
    <property type="match status" value="1"/>
</dbReference>
<comment type="similarity">
    <text evidence="7">Belongs to the gamma-glutamyl phosphate reductase family.</text>
</comment>
<reference evidence="9" key="2">
    <citation type="journal article" date="2021" name="Microorganisms">
        <title>Extensive Genome Exploration of Clostridium botulinum Group III Field Strains.</title>
        <authorList>
            <person name="Fillo S."/>
            <person name="Giordani F."/>
            <person name="Tonon E."/>
            <person name="Drigo I."/>
            <person name="Anselmo A."/>
            <person name="Fortunato A."/>
            <person name="Lista F."/>
            <person name="Bano L."/>
        </authorList>
    </citation>
    <scope>NUCLEOTIDE SEQUENCE</scope>
    <source>
        <strain evidence="9">IZSVe-TV_9877_3_12</strain>
    </source>
</reference>
<protein>
    <recommendedName>
        <fullName evidence="7">Gamma-glutamyl phosphate reductase</fullName>
        <shortName evidence="7">GPR</shortName>
        <ecNumber evidence="7">1.2.1.41</ecNumber>
    </recommendedName>
    <alternativeName>
        <fullName evidence="7">Glutamate-5-semialdehyde dehydrogenase</fullName>
    </alternativeName>
    <alternativeName>
        <fullName evidence="7">Glutamyl-gamma-semialdehyde dehydrogenase</fullName>
        <shortName evidence="7">GSA dehydrogenase</shortName>
    </alternativeName>
</protein>
<keyword evidence="3 7" id="KW-0641">Proline biosynthesis</keyword>
<dbReference type="Gene3D" id="3.40.309.10">
    <property type="entry name" value="Aldehyde Dehydrogenase, Chain A, domain 2"/>
    <property type="match status" value="1"/>
</dbReference>
<evidence type="ECO:0000259" key="8">
    <source>
        <dbReference type="Pfam" id="PF00171"/>
    </source>
</evidence>
<accession>A0A9Q3VA50</accession>
<keyword evidence="7" id="KW-0963">Cytoplasm</keyword>
<dbReference type="InterPro" id="IPR016161">
    <property type="entry name" value="Ald_DH/histidinol_DH"/>
</dbReference>
<keyword evidence="2 7" id="KW-0028">Amino-acid biosynthesis</keyword>
<dbReference type="InterPro" id="IPR012134">
    <property type="entry name" value="Glu-5-SA_DH"/>
</dbReference>
<dbReference type="EMBL" id="JAAMYB010000019">
    <property type="protein sequence ID" value="MCD3195931.1"/>
    <property type="molecule type" value="Genomic_DNA"/>
</dbReference>
<dbReference type="GO" id="GO:0050661">
    <property type="term" value="F:NADP binding"/>
    <property type="evidence" value="ECO:0007669"/>
    <property type="project" value="InterPro"/>
</dbReference>
<dbReference type="Pfam" id="PF00171">
    <property type="entry name" value="Aldedh"/>
    <property type="match status" value="1"/>
</dbReference>
<dbReference type="Gene3D" id="3.40.605.10">
    <property type="entry name" value="Aldehyde Dehydrogenase, Chain A, domain 1"/>
    <property type="match status" value="1"/>
</dbReference>
<gene>
    <name evidence="7" type="primary">proA</name>
    <name evidence="9" type="ORF">G8S53_11720</name>
</gene>
<keyword evidence="5 7" id="KW-0560">Oxidoreductase</keyword>
<dbReference type="EC" id="1.2.1.41" evidence="7"/>
<evidence type="ECO:0000256" key="5">
    <source>
        <dbReference type="ARBA" id="ARBA00023002"/>
    </source>
</evidence>
<dbReference type="GO" id="GO:0055129">
    <property type="term" value="P:L-proline biosynthetic process"/>
    <property type="evidence" value="ECO:0007669"/>
    <property type="project" value="UniProtKB-UniRule"/>
</dbReference>
<dbReference type="GO" id="GO:0005737">
    <property type="term" value="C:cytoplasm"/>
    <property type="evidence" value="ECO:0007669"/>
    <property type="project" value="UniProtKB-SubCell"/>
</dbReference>
<comment type="caution">
    <text evidence="9">The sequence shown here is derived from an EMBL/GenBank/DDBJ whole genome shotgun (WGS) entry which is preliminary data.</text>
</comment>
<dbReference type="CDD" id="cd07079">
    <property type="entry name" value="ALDH_F18-19_ProA-GPR"/>
    <property type="match status" value="1"/>
</dbReference>
<comment type="pathway">
    <text evidence="1 7">Amino-acid biosynthesis; L-proline biosynthesis; L-glutamate 5-semialdehyde from L-glutamate: step 2/2.</text>
</comment>
<keyword evidence="4 7" id="KW-0521">NADP</keyword>
<evidence type="ECO:0000256" key="7">
    <source>
        <dbReference type="HAMAP-Rule" id="MF_00412"/>
    </source>
</evidence>
<dbReference type="InterPro" id="IPR020593">
    <property type="entry name" value="G-glutamylP_reductase_CS"/>
</dbReference>
<sequence>MNIENYVIETASLAKLAARKMAIINTVTKNNALNAMADALIENTEIIIEANAKDMVNGREKGLTPSLLDRLLLDESRIKSMAQGLRDVASLEDPIGEVIRMWRRPNNLKIGEVRVPLGVIGIIYEARPNVTVDAAALCVKSGNAVILRGGSEAINSNTTIARIISEAAEKSGLPKGCINLIENPSRDAVNVMMKLNEYIDVLIPRGGAGLINAVVKNATVPVIETGVGNCHVYVDASADLEMAANIVINAKTQRPGVCNAMESLLVHKDIADKFLPYLAEKLKPLNVEIKGCSKTQDLVDYATAATEEDWGKEYLDFKFASKVVNSLDEALDHIYKYSTRHSEVIVTNNYENSQRFLNEVDAAAVYVNASSRFTDGSEFGFGAEIGISTQKLHARGPMGLKELTSSKYIIYGEGQVR</sequence>
<evidence type="ECO:0000256" key="6">
    <source>
        <dbReference type="ARBA" id="ARBA00049024"/>
    </source>
</evidence>
<dbReference type="PIRSF" id="PIRSF000151">
    <property type="entry name" value="GPR"/>
    <property type="match status" value="1"/>
</dbReference>
<dbReference type="InterPro" id="IPR016163">
    <property type="entry name" value="Ald_DH_C"/>
</dbReference>
<dbReference type="RefSeq" id="WP_003378103.1">
    <property type="nucleotide sequence ID" value="NZ_JAAMYB010000019.1"/>
</dbReference>
<dbReference type="InterPro" id="IPR016162">
    <property type="entry name" value="Ald_DH_N"/>
</dbReference>
<evidence type="ECO:0000313" key="10">
    <source>
        <dbReference type="Proteomes" id="UP000813637"/>
    </source>
</evidence>
<comment type="function">
    <text evidence="7">Catalyzes the NADPH-dependent reduction of L-glutamate 5-phosphate into L-glutamate 5-semialdehyde and phosphate. The product spontaneously undergoes cyclization to form 1-pyrroline-5-carboxylate.</text>
</comment>
<comment type="catalytic activity">
    <reaction evidence="6 7">
        <text>L-glutamate 5-semialdehyde + phosphate + NADP(+) = L-glutamyl 5-phosphate + NADPH + H(+)</text>
        <dbReference type="Rhea" id="RHEA:19541"/>
        <dbReference type="ChEBI" id="CHEBI:15378"/>
        <dbReference type="ChEBI" id="CHEBI:43474"/>
        <dbReference type="ChEBI" id="CHEBI:57783"/>
        <dbReference type="ChEBI" id="CHEBI:58066"/>
        <dbReference type="ChEBI" id="CHEBI:58274"/>
        <dbReference type="ChEBI" id="CHEBI:58349"/>
        <dbReference type="EC" id="1.2.1.41"/>
    </reaction>
</comment>
<evidence type="ECO:0000256" key="2">
    <source>
        <dbReference type="ARBA" id="ARBA00022605"/>
    </source>
</evidence>
<evidence type="ECO:0000313" key="9">
    <source>
        <dbReference type="EMBL" id="MCD3195931.1"/>
    </source>
</evidence>
<dbReference type="NCBIfam" id="NF001221">
    <property type="entry name" value="PRK00197.1"/>
    <property type="match status" value="1"/>
</dbReference>
<reference evidence="9" key="1">
    <citation type="submission" date="2020-02" db="EMBL/GenBank/DDBJ databases">
        <authorList>
            <person name="Fillo S."/>
            <person name="Giordani F."/>
            <person name="Tonon E."/>
            <person name="Drigo I."/>
            <person name="Anselmo A."/>
            <person name="Fortunato A."/>
            <person name="Bano L."/>
            <person name="Lista F."/>
        </authorList>
    </citation>
    <scope>NUCLEOTIDE SEQUENCE</scope>
    <source>
        <strain evidence="9">IZSVe-TV_9877_3_12</strain>
    </source>
</reference>
<evidence type="ECO:0000256" key="1">
    <source>
        <dbReference type="ARBA" id="ARBA00004985"/>
    </source>
</evidence>
<dbReference type="GO" id="GO:0004350">
    <property type="term" value="F:glutamate-5-semialdehyde dehydrogenase activity"/>
    <property type="evidence" value="ECO:0007669"/>
    <property type="project" value="UniProtKB-UniRule"/>
</dbReference>
<dbReference type="AlphaFoldDB" id="A0A9Q3VA50"/>
<dbReference type="InterPro" id="IPR000965">
    <property type="entry name" value="GPR_dom"/>
</dbReference>
<dbReference type="InterPro" id="IPR015590">
    <property type="entry name" value="Aldehyde_DH_dom"/>
</dbReference>
<evidence type="ECO:0000256" key="4">
    <source>
        <dbReference type="ARBA" id="ARBA00022857"/>
    </source>
</evidence>
<comment type="subcellular location">
    <subcellularLocation>
        <location evidence="7">Cytoplasm</location>
    </subcellularLocation>
</comment>
<dbReference type="PANTHER" id="PTHR11063">
    <property type="entry name" value="GLUTAMATE SEMIALDEHYDE DEHYDROGENASE"/>
    <property type="match status" value="1"/>
</dbReference>
<dbReference type="HAMAP" id="MF_00412">
    <property type="entry name" value="ProA"/>
    <property type="match status" value="1"/>
</dbReference>
<evidence type="ECO:0000256" key="3">
    <source>
        <dbReference type="ARBA" id="ARBA00022650"/>
    </source>
</evidence>
<dbReference type="Proteomes" id="UP000813637">
    <property type="component" value="Unassembled WGS sequence"/>
</dbReference>
<dbReference type="NCBIfam" id="TIGR00407">
    <property type="entry name" value="proA"/>
    <property type="match status" value="1"/>
</dbReference>
<dbReference type="PANTHER" id="PTHR11063:SF8">
    <property type="entry name" value="DELTA-1-PYRROLINE-5-CARBOXYLATE SYNTHASE"/>
    <property type="match status" value="1"/>
</dbReference>
<organism evidence="9 10">
    <name type="scientific">Clostridium botulinum C</name>
    <dbReference type="NCBI Taxonomy" id="36828"/>
    <lineage>
        <taxon>Bacteria</taxon>
        <taxon>Bacillati</taxon>
        <taxon>Bacillota</taxon>
        <taxon>Clostridia</taxon>
        <taxon>Eubacteriales</taxon>
        <taxon>Clostridiaceae</taxon>
        <taxon>Clostridium</taxon>
    </lineage>
</organism>